<dbReference type="SUPFAM" id="SSF50998">
    <property type="entry name" value="Quinoprotein alcohol dehydrogenase-like"/>
    <property type="match status" value="1"/>
</dbReference>
<dbReference type="InterPro" id="IPR019775">
    <property type="entry name" value="WD40_repeat_CS"/>
</dbReference>
<feature type="repeat" description="WD" evidence="3">
    <location>
        <begin position="164"/>
        <end position="205"/>
    </location>
</feature>
<dbReference type="InterPro" id="IPR001680">
    <property type="entry name" value="WD40_rpt"/>
</dbReference>
<evidence type="ECO:0000313" key="4">
    <source>
        <dbReference type="EMBL" id="WAR12065.1"/>
    </source>
</evidence>
<feature type="repeat" description="WD" evidence="3">
    <location>
        <begin position="253"/>
        <end position="288"/>
    </location>
</feature>
<name>A0ABY7EPZ7_MYAAR</name>
<dbReference type="PROSITE" id="PS50294">
    <property type="entry name" value="WD_REPEATS_REGION"/>
    <property type="match status" value="4"/>
</dbReference>
<feature type="repeat" description="WD" evidence="3">
    <location>
        <begin position="206"/>
        <end position="247"/>
    </location>
</feature>
<dbReference type="PROSITE" id="PS50082">
    <property type="entry name" value="WD_REPEATS_2"/>
    <property type="match status" value="5"/>
</dbReference>
<accession>A0ABY7EPZ7</accession>
<dbReference type="PRINTS" id="PR00320">
    <property type="entry name" value="GPROTEINBRPT"/>
</dbReference>
<evidence type="ECO:0000256" key="3">
    <source>
        <dbReference type="PROSITE-ProRule" id="PRU00221"/>
    </source>
</evidence>
<sequence length="387" mass="43591">MADAIATAEDIESLYEPEQKACWEHEQLAQVQIKVVKAHNDSVNSCEYFDNDQKILTGSSDRTVKLFNVEDGLCLQTYKTKHKDIITEARGSKDRTKFVTSSFDKTVKYFDADTGNVVWTGTHGGMVMCCKLSNDGALVASGSDLDNCLQIRDARTGKMVHNIHDMHTSTITSVLFSPGDDKIMTTSMDRTTKFFDLKTKKVTIHLEGHINIISCCDITQDERRFATGSWDKTMCIWDIATGTYRSKGPARLQSAHEGSINCCKFSPDGLMLVSGAFDSTLVVWDVENEIQKIKLQGHSGWVEDVCFSQDQRWLMSCARDHTVRLWNIEDSDKIPICESCGKPFSMAQLEDYQDLTKCVFCRVHTSDLYLEKSRTTLTDNSLNDNET</sequence>
<feature type="repeat" description="WD" evidence="3">
    <location>
        <begin position="295"/>
        <end position="336"/>
    </location>
</feature>
<dbReference type="Pfam" id="PF00400">
    <property type="entry name" value="WD40"/>
    <property type="match status" value="7"/>
</dbReference>
<dbReference type="EMBL" id="CP111019">
    <property type="protein sequence ID" value="WAR12065.1"/>
    <property type="molecule type" value="Genomic_DNA"/>
</dbReference>
<dbReference type="InterPro" id="IPR015943">
    <property type="entry name" value="WD40/YVTN_repeat-like_dom_sf"/>
</dbReference>
<dbReference type="CDD" id="cd00200">
    <property type="entry name" value="WD40"/>
    <property type="match status" value="1"/>
</dbReference>
<dbReference type="InterPro" id="IPR011043">
    <property type="entry name" value="Gal_Oxase/kelch_b-propeller"/>
</dbReference>
<evidence type="ECO:0000256" key="1">
    <source>
        <dbReference type="ARBA" id="ARBA00022574"/>
    </source>
</evidence>
<dbReference type="InterPro" id="IPR020472">
    <property type="entry name" value="WD40_PAC1"/>
</dbReference>
<dbReference type="SMART" id="SM00320">
    <property type="entry name" value="WD40"/>
    <property type="match status" value="7"/>
</dbReference>
<dbReference type="Gene3D" id="2.130.10.10">
    <property type="entry name" value="YVTN repeat-like/Quinoprotein amine dehydrogenase"/>
    <property type="match status" value="3"/>
</dbReference>
<feature type="repeat" description="WD" evidence="3">
    <location>
        <begin position="36"/>
        <end position="77"/>
    </location>
</feature>
<dbReference type="PANTHER" id="PTHR45048">
    <property type="match status" value="1"/>
</dbReference>
<keyword evidence="1 3" id="KW-0853">WD repeat</keyword>
<organism evidence="4 5">
    <name type="scientific">Mya arenaria</name>
    <name type="common">Soft-shell clam</name>
    <dbReference type="NCBI Taxonomy" id="6604"/>
    <lineage>
        <taxon>Eukaryota</taxon>
        <taxon>Metazoa</taxon>
        <taxon>Spiralia</taxon>
        <taxon>Lophotrochozoa</taxon>
        <taxon>Mollusca</taxon>
        <taxon>Bivalvia</taxon>
        <taxon>Autobranchia</taxon>
        <taxon>Heteroconchia</taxon>
        <taxon>Euheterodonta</taxon>
        <taxon>Imparidentia</taxon>
        <taxon>Neoheterodontei</taxon>
        <taxon>Myida</taxon>
        <taxon>Myoidea</taxon>
        <taxon>Myidae</taxon>
        <taxon>Mya</taxon>
    </lineage>
</organism>
<dbReference type="Proteomes" id="UP001164746">
    <property type="component" value="Chromosome 8"/>
</dbReference>
<dbReference type="InterPro" id="IPR011047">
    <property type="entry name" value="Quinoprotein_ADH-like_sf"/>
</dbReference>
<protein>
    <submittedName>
        <fullName evidence="4">WDR88-like protein</fullName>
    </submittedName>
</protein>
<evidence type="ECO:0000256" key="2">
    <source>
        <dbReference type="ARBA" id="ARBA00022737"/>
    </source>
</evidence>
<proteinExistence type="predicted"/>
<gene>
    <name evidence="4" type="ORF">MAR_026245</name>
</gene>
<keyword evidence="2" id="KW-0677">Repeat</keyword>
<dbReference type="PROSITE" id="PS00678">
    <property type="entry name" value="WD_REPEATS_1"/>
    <property type="match status" value="2"/>
</dbReference>
<keyword evidence="5" id="KW-1185">Reference proteome</keyword>
<dbReference type="PANTHER" id="PTHR45048:SF1">
    <property type="entry name" value="WD REPEAT-CONTAINING PROTEIN 88"/>
    <property type="match status" value="1"/>
</dbReference>
<evidence type="ECO:0000313" key="5">
    <source>
        <dbReference type="Proteomes" id="UP001164746"/>
    </source>
</evidence>
<dbReference type="SUPFAM" id="SSF50965">
    <property type="entry name" value="Galactose oxidase, central domain"/>
    <property type="match status" value="1"/>
</dbReference>
<reference evidence="4" key="1">
    <citation type="submission" date="2022-11" db="EMBL/GenBank/DDBJ databases">
        <title>Centuries of genome instability and evolution in soft-shell clam transmissible cancer (bioRxiv).</title>
        <authorList>
            <person name="Hart S.F.M."/>
            <person name="Yonemitsu M.A."/>
            <person name="Giersch R.M."/>
            <person name="Beal B.F."/>
            <person name="Arriagada G."/>
            <person name="Davis B.W."/>
            <person name="Ostrander E.A."/>
            <person name="Goff S.P."/>
            <person name="Metzger M.J."/>
        </authorList>
    </citation>
    <scope>NUCLEOTIDE SEQUENCE</scope>
    <source>
        <strain evidence="4">MELC-2E11</strain>
        <tissue evidence="4">Siphon/mantle</tissue>
    </source>
</reference>